<keyword evidence="22" id="KW-1185">Reference proteome</keyword>
<dbReference type="AlphaFoldDB" id="A0A1U7ZHS9"/>
<feature type="binding site" evidence="17">
    <location>
        <position position="545"/>
    </location>
    <ligand>
        <name>ATP</name>
        <dbReference type="ChEBI" id="CHEBI:30616"/>
    </ligand>
</feature>
<name>A0A1U7ZHS9_NELNU</name>
<feature type="compositionally biased region" description="Polar residues" evidence="18">
    <location>
        <begin position="845"/>
        <end position="857"/>
    </location>
</feature>
<evidence type="ECO:0000256" key="18">
    <source>
        <dbReference type="SAM" id="MobiDB-lite"/>
    </source>
</evidence>
<dbReference type="OrthoDB" id="1720310at2759"/>
<evidence type="ECO:0000256" key="15">
    <source>
        <dbReference type="ARBA" id="ARBA00047899"/>
    </source>
</evidence>
<dbReference type="FunFam" id="2.60.120.430:FF:000007">
    <property type="entry name" value="FERONIA receptor-like kinase"/>
    <property type="match status" value="1"/>
</dbReference>
<evidence type="ECO:0000256" key="12">
    <source>
        <dbReference type="ARBA" id="ARBA00023136"/>
    </source>
</evidence>
<evidence type="ECO:0000256" key="1">
    <source>
        <dbReference type="ARBA" id="ARBA00004251"/>
    </source>
</evidence>
<reference evidence="23" key="1">
    <citation type="submission" date="2025-08" db="UniProtKB">
        <authorList>
            <consortium name="RefSeq"/>
        </authorList>
    </citation>
    <scope>IDENTIFICATION</scope>
</reference>
<dbReference type="InterPro" id="IPR000719">
    <property type="entry name" value="Prot_kinase_dom"/>
</dbReference>
<dbReference type="GO" id="GO:0004714">
    <property type="term" value="F:transmembrane receptor protein tyrosine kinase activity"/>
    <property type="evidence" value="ECO:0007669"/>
    <property type="project" value="InterPro"/>
</dbReference>
<dbReference type="Pfam" id="PF12819">
    <property type="entry name" value="Malectin_like"/>
    <property type="match status" value="1"/>
</dbReference>
<dbReference type="EC" id="2.7.11.1" evidence="2"/>
<dbReference type="FunFam" id="3.30.200.20:FF:000645">
    <property type="entry name" value="Receptor-like protein kinase FERONIA"/>
    <property type="match status" value="1"/>
</dbReference>
<dbReference type="FunFam" id="2.60.120.430:FF:000003">
    <property type="entry name" value="FERONIA receptor-like kinase"/>
    <property type="match status" value="1"/>
</dbReference>
<evidence type="ECO:0000256" key="19">
    <source>
        <dbReference type="SAM" id="Phobius"/>
    </source>
</evidence>
<evidence type="ECO:0000256" key="20">
    <source>
        <dbReference type="SAM" id="SignalP"/>
    </source>
</evidence>
<dbReference type="GO" id="GO:0004672">
    <property type="term" value="F:protein kinase activity"/>
    <property type="evidence" value="ECO:0000318"/>
    <property type="project" value="GO_Central"/>
</dbReference>
<dbReference type="GeneID" id="104590727"/>
<keyword evidence="12 19" id="KW-0472">Membrane</keyword>
<dbReference type="GO" id="GO:0005524">
    <property type="term" value="F:ATP binding"/>
    <property type="evidence" value="ECO:0007669"/>
    <property type="project" value="UniProtKB-UniRule"/>
</dbReference>
<dbReference type="Proteomes" id="UP000189703">
    <property type="component" value="Unplaced"/>
</dbReference>
<keyword evidence="6 19" id="KW-0812">Transmembrane</keyword>
<dbReference type="InterPro" id="IPR008271">
    <property type="entry name" value="Ser/Thr_kinase_AS"/>
</dbReference>
<evidence type="ECO:0000256" key="9">
    <source>
        <dbReference type="ARBA" id="ARBA00022777"/>
    </source>
</evidence>
<dbReference type="Gene3D" id="1.10.510.10">
    <property type="entry name" value="Transferase(Phosphotransferase) domain 1"/>
    <property type="match status" value="1"/>
</dbReference>
<feature type="domain" description="Protein kinase" evidence="21">
    <location>
        <begin position="516"/>
        <end position="791"/>
    </location>
</feature>
<evidence type="ECO:0000256" key="8">
    <source>
        <dbReference type="ARBA" id="ARBA00022741"/>
    </source>
</evidence>
<organism evidence="22 23">
    <name type="scientific">Nelumbo nucifera</name>
    <name type="common">Sacred lotus</name>
    <dbReference type="NCBI Taxonomy" id="4432"/>
    <lineage>
        <taxon>Eukaryota</taxon>
        <taxon>Viridiplantae</taxon>
        <taxon>Streptophyta</taxon>
        <taxon>Embryophyta</taxon>
        <taxon>Tracheophyta</taxon>
        <taxon>Spermatophyta</taxon>
        <taxon>Magnoliopsida</taxon>
        <taxon>Proteales</taxon>
        <taxon>Nelumbonaceae</taxon>
        <taxon>Nelumbo</taxon>
    </lineage>
</organism>
<keyword evidence="3" id="KW-1003">Cell membrane</keyword>
<evidence type="ECO:0000256" key="6">
    <source>
        <dbReference type="ARBA" id="ARBA00022692"/>
    </source>
</evidence>
<keyword evidence="7 20" id="KW-0732">Signal</keyword>
<evidence type="ECO:0000313" key="22">
    <source>
        <dbReference type="Proteomes" id="UP000189703"/>
    </source>
</evidence>
<evidence type="ECO:0000256" key="4">
    <source>
        <dbReference type="ARBA" id="ARBA00022527"/>
    </source>
</evidence>
<evidence type="ECO:0000256" key="10">
    <source>
        <dbReference type="ARBA" id="ARBA00022840"/>
    </source>
</evidence>
<evidence type="ECO:0000256" key="14">
    <source>
        <dbReference type="ARBA" id="ARBA00023279"/>
    </source>
</evidence>
<feature type="region of interest" description="Disordered" evidence="18">
    <location>
        <begin position="413"/>
        <end position="432"/>
    </location>
</feature>
<comment type="catalytic activity">
    <reaction evidence="16">
        <text>L-seryl-[protein] + ATP = O-phospho-L-seryl-[protein] + ADP + H(+)</text>
        <dbReference type="Rhea" id="RHEA:17989"/>
        <dbReference type="Rhea" id="RHEA-COMP:9863"/>
        <dbReference type="Rhea" id="RHEA-COMP:11604"/>
        <dbReference type="ChEBI" id="CHEBI:15378"/>
        <dbReference type="ChEBI" id="CHEBI:29999"/>
        <dbReference type="ChEBI" id="CHEBI:30616"/>
        <dbReference type="ChEBI" id="CHEBI:83421"/>
        <dbReference type="ChEBI" id="CHEBI:456216"/>
        <dbReference type="EC" id="2.7.11.1"/>
    </reaction>
</comment>
<feature type="region of interest" description="Disordered" evidence="18">
    <location>
        <begin position="831"/>
        <end position="857"/>
    </location>
</feature>
<keyword evidence="14" id="KW-0278">Fertilization</keyword>
<proteinExistence type="predicted"/>
<evidence type="ECO:0000256" key="11">
    <source>
        <dbReference type="ARBA" id="ARBA00022989"/>
    </source>
</evidence>
<dbReference type="InParanoid" id="A0A1U7ZHS9"/>
<dbReference type="GO" id="GO:0005886">
    <property type="term" value="C:plasma membrane"/>
    <property type="evidence" value="ECO:0000318"/>
    <property type="project" value="GO_Central"/>
</dbReference>
<evidence type="ECO:0000256" key="3">
    <source>
        <dbReference type="ARBA" id="ARBA00022475"/>
    </source>
</evidence>
<feature type="transmembrane region" description="Helical" evidence="19">
    <location>
        <begin position="439"/>
        <end position="462"/>
    </location>
</feature>
<dbReference type="InterPro" id="IPR011009">
    <property type="entry name" value="Kinase-like_dom_sf"/>
</dbReference>
<dbReference type="PROSITE" id="PS00108">
    <property type="entry name" value="PROTEIN_KINASE_ST"/>
    <property type="match status" value="1"/>
</dbReference>
<keyword evidence="10 17" id="KW-0067">ATP-binding</keyword>
<evidence type="ECO:0000313" key="23">
    <source>
        <dbReference type="RefSeq" id="XP_010247768.1"/>
    </source>
</evidence>
<evidence type="ECO:0000256" key="16">
    <source>
        <dbReference type="ARBA" id="ARBA00048679"/>
    </source>
</evidence>
<feature type="compositionally biased region" description="Low complexity" evidence="18">
    <location>
        <begin position="831"/>
        <end position="844"/>
    </location>
</feature>
<keyword evidence="8 17" id="KW-0547">Nucleotide-binding</keyword>
<dbReference type="PANTHER" id="PTHR34590:SF5">
    <property type="entry name" value="OS04G0586500 PROTEIN"/>
    <property type="match status" value="1"/>
</dbReference>
<evidence type="ECO:0000256" key="2">
    <source>
        <dbReference type="ARBA" id="ARBA00012513"/>
    </source>
</evidence>
<dbReference type="OMA" id="NINYTAT"/>
<feature type="signal peptide" evidence="20">
    <location>
        <begin position="1"/>
        <end position="25"/>
    </location>
</feature>
<evidence type="ECO:0000259" key="21">
    <source>
        <dbReference type="PROSITE" id="PS50011"/>
    </source>
</evidence>
<keyword evidence="4" id="KW-0723">Serine/threonine-protein kinase</keyword>
<dbReference type="InterPro" id="IPR024788">
    <property type="entry name" value="Malectin-like_Carb-bd_dom"/>
</dbReference>
<dbReference type="InterPro" id="IPR001245">
    <property type="entry name" value="Ser-Thr/Tyr_kinase_cat_dom"/>
</dbReference>
<accession>A0A1U7ZHS9</accession>
<keyword evidence="5" id="KW-0808">Transferase</keyword>
<dbReference type="PANTHER" id="PTHR34590">
    <property type="entry name" value="OS03G0124300 PROTEIN-RELATED"/>
    <property type="match status" value="1"/>
</dbReference>
<evidence type="ECO:0000256" key="5">
    <source>
        <dbReference type="ARBA" id="ARBA00022679"/>
    </source>
</evidence>
<dbReference type="RefSeq" id="XP_010247768.1">
    <property type="nucleotide sequence ID" value="XM_010249466.2"/>
</dbReference>
<protein>
    <recommendedName>
        <fullName evidence="2">non-specific serine/threonine protein kinase</fullName>
        <ecNumber evidence="2">2.7.11.1</ecNumber>
    </recommendedName>
</protein>
<dbReference type="KEGG" id="nnu:104590727"/>
<dbReference type="Pfam" id="PF07714">
    <property type="entry name" value="PK_Tyr_Ser-Thr"/>
    <property type="match status" value="1"/>
</dbReference>
<dbReference type="InterPro" id="IPR017441">
    <property type="entry name" value="Protein_kinase_ATP_BS"/>
</dbReference>
<dbReference type="CDD" id="cd14066">
    <property type="entry name" value="STKc_IRAK"/>
    <property type="match status" value="1"/>
</dbReference>
<evidence type="ECO:0000256" key="7">
    <source>
        <dbReference type="ARBA" id="ARBA00022729"/>
    </source>
</evidence>
<dbReference type="Gene3D" id="2.60.120.430">
    <property type="entry name" value="Galactose-binding lectin"/>
    <property type="match status" value="2"/>
</dbReference>
<sequence length="876" mass="97224">MKNTRRDSLVTLFYVFVISVAKVSPYDPSDKIFLNCGAPPEVITAQDGRNWTGDIGSKLAPLASLINISSISQATQGPSVPQIPYLTARIFYAPFTYKFPVSAGPKFIRLHFFPASYAVANRTKALFDVSAGPYTLLKNFSASLTADFFNTSHFFREFIVIADNEELDITFSPNPNTSDTYGFVNGIEVVSMPGNLYFGNDPMLVPGKVAYSIGNEMALEMVYRLNVAGNDISTQEDTGMYRQWYQDNSYLVNRSDDAEPVNTTININYTATTPSYTAPEDVYRTARTMIGNNSINVRNNITWGFLVDQGFSYLFRLHFCEFQPDITAPSERIFFILIGNQTAEREADVLKWSGGKGIPVFKDYIIIPVNGNVDKQDIWLQLHPNVEVNPTYDNVILNGIEIFKLSKDHNLAGPNPPPKQNINPQVPSQGSDKSNNHRMWLIVAGGILGCVVVLSLVGFFVFRRRGTKDSGTKYGTSGWTTVSQSMFSSKTNTSALPSGLCRHFSIVEITVATNNFDEGQLIGVGGFGNVYRGYVDDGVTPVAIKRRDPNSKQGAHEFQTEIEMLSKLRHLHLVSLIGYCDDHGELILVYDYMAHGTLRDHLYKSNKPPLPWRQRLEICIGAAQGLHYLHTGAKYTIIHRDVKTTNILLDDKWVAKVSDFGLSKVGPTSQSNTHISTVVKGSFGYLDPEYYRRQQLTEKSDVYSFGVVLFEVLCARPALDRNLDHRQICLADWALQCRRDGTLDQIIDPFLWGKIAPECLRKFAEIAANCLADEGINRPTMADVLWNLEFALQLQESAEKLGDGDFDSVNQMNDKKTPLSSSISEVFVSGGVSGSSDMKSSGTSTFTSDGNSKSYSESDALMSGTVFSEIGNPKGR</sequence>
<evidence type="ECO:0000256" key="13">
    <source>
        <dbReference type="ARBA" id="ARBA00023180"/>
    </source>
</evidence>
<evidence type="ECO:0000256" key="17">
    <source>
        <dbReference type="PROSITE-ProRule" id="PRU10141"/>
    </source>
</evidence>
<keyword evidence="11 19" id="KW-1133">Transmembrane helix</keyword>
<dbReference type="PROSITE" id="PS50011">
    <property type="entry name" value="PROTEIN_KINASE_DOM"/>
    <property type="match status" value="1"/>
</dbReference>
<keyword evidence="9" id="KW-0418">Kinase</keyword>
<dbReference type="FunFam" id="1.10.510.10:FF:000058">
    <property type="entry name" value="Receptor-like protein kinase FERONIA"/>
    <property type="match status" value="1"/>
</dbReference>
<dbReference type="InterPro" id="IPR045272">
    <property type="entry name" value="ANXUR1/2-like"/>
</dbReference>
<dbReference type="Gene3D" id="3.30.200.20">
    <property type="entry name" value="Phosphorylase Kinase, domain 1"/>
    <property type="match status" value="1"/>
</dbReference>
<comment type="subcellular location">
    <subcellularLocation>
        <location evidence="1">Cell membrane</location>
        <topology evidence="1">Single-pass type I membrane protein</topology>
    </subcellularLocation>
</comment>
<dbReference type="PROSITE" id="PS00107">
    <property type="entry name" value="PROTEIN_KINASE_ATP"/>
    <property type="match status" value="1"/>
</dbReference>
<dbReference type="SMART" id="SM00220">
    <property type="entry name" value="S_TKc"/>
    <property type="match status" value="1"/>
</dbReference>
<dbReference type="GO" id="GO:0004674">
    <property type="term" value="F:protein serine/threonine kinase activity"/>
    <property type="evidence" value="ECO:0007669"/>
    <property type="project" value="UniProtKB-KW"/>
</dbReference>
<keyword evidence="13" id="KW-0325">Glycoprotein</keyword>
<dbReference type="eggNOG" id="KOG1187">
    <property type="taxonomic scope" value="Eukaryota"/>
</dbReference>
<gene>
    <name evidence="23" type="primary">LOC104590727</name>
</gene>
<dbReference type="SUPFAM" id="SSF56112">
    <property type="entry name" value="Protein kinase-like (PK-like)"/>
    <property type="match status" value="1"/>
</dbReference>
<feature type="chain" id="PRO_5010589129" description="non-specific serine/threonine protein kinase" evidence="20">
    <location>
        <begin position="26"/>
        <end position="876"/>
    </location>
</feature>
<comment type="catalytic activity">
    <reaction evidence="15">
        <text>L-threonyl-[protein] + ATP = O-phospho-L-threonyl-[protein] + ADP + H(+)</text>
        <dbReference type="Rhea" id="RHEA:46608"/>
        <dbReference type="Rhea" id="RHEA-COMP:11060"/>
        <dbReference type="Rhea" id="RHEA-COMP:11605"/>
        <dbReference type="ChEBI" id="CHEBI:15378"/>
        <dbReference type="ChEBI" id="CHEBI:30013"/>
        <dbReference type="ChEBI" id="CHEBI:30616"/>
        <dbReference type="ChEBI" id="CHEBI:61977"/>
        <dbReference type="ChEBI" id="CHEBI:456216"/>
        <dbReference type="EC" id="2.7.11.1"/>
    </reaction>
</comment>